<protein>
    <recommendedName>
        <fullName evidence="9">Fibrillar collagen NC1 domain-containing protein</fullName>
    </recommendedName>
</protein>
<feature type="domain" description="Fibrillar collagen NC1" evidence="9">
    <location>
        <begin position="1555"/>
        <end position="1755"/>
    </location>
</feature>
<keyword evidence="5" id="KW-0677">Repeat</keyword>
<dbReference type="Proteomes" id="UP000269221">
    <property type="component" value="Unassembled WGS sequence"/>
</dbReference>
<evidence type="ECO:0000313" key="10">
    <source>
        <dbReference type="EMBL" id="RMB93477.1"/>
    </source>
</evidence>
<evidence type="ECO:0000256" key="4">
    <source>
        <dbReference type="ARBA" id="ARBA00022729"/>
    </source>
</evidence>
<feature type="compositionally biased region" description="Pro residues" evidence="8">
    <location>
        <begin position="454"/>
        <end position="466"/>
    </location>
</feature>
<sequence>MGGDRSDPCQGLSGCEDGRGFCYLWTILCFTWFLGFTQGNSEDVDVLQRLGLSGKRPSSGWSSSRTVPQGVIPFKSGVIFTQRARVEAPLSALLPAGSSPDLLLVLSLCSHRINNAFLFAVRSKKKKLQLGVQFVPGKIIVYVGHKRSVYFDYNVHDGQWHNIAINIRGQTVTLFTSCGKRRVHADLHFKKDEALDPHGSFLFGKINQRSVPFEGAVCQFDIYPSAKAAHHYCKYLKKTVQASRYLPANLAPTHPPPAQGSQCLPQYPTAYGALAAGSEKPDHCCPKLGAWQGHCTPQDEGFGCHHPHVAVNTTITAETDYQSHQGHGGPACSVKYQIPESPGTVRPTRRVAENTTSSVHLVTLKPTPQNPSRGPIPKKHVPSPTRRVDPSVVPLVYTKPPLGSARPGSRARAQTFNLTTPPATDGYQIFDPLGPTPFPFLLGYPGVKGERGPQGPPGLPGLPGPPGKRGSRGPPGPHGNPGSPGPPGLKGQKGDPGLSPGKARNGQKGDVGLPGLTGFPGPPGRKGYKGYPGPLGHPGDQGERGPAGSPGAKGYPGRQGLPGPIGESGPKGTRGYIGLPGLFGLPGADGERGIPGVPGKRGKMGRPLRPFFAFGVSQEPPAPHELRFGKWVTAFHSIPAEASGDLCGLKTFVCRRLLDLEMLATDKGEAQCSLTSGQGVCAMGFPGNFGERGPPGIDGNPGELGAPGPPGVLGLIGDMGPVGPIGYPGPKGLKGLMGNPGEHGLKGDKGDQGRAGVPGDIGFQGDKGKVGDKGPVGFPGPPGPEGFPGDIGPPGENGPEGLKGDEGPLGPPGVPGPEGRSGRKGFPGTPGPNGPKGEPGNRGRPGKVGEQGLMGFIGPVGEPGIAGEKGDRGPMGPPGPPGVKGSMGHPGMPGGVGFPGIPGPTGPAGARGAPGIRGMKGRRGARGPDGPVGEPGSRGVKGRPGDPGRVGPDGLQGKMGETGETGARGFPGPQGPQGPPGPLGEMGPKVLSCNTDMKVALNAVYAKCGPPGSMGQPGLAGEPGMKGDPGQLGIPGEQGLIGQRGEPGLEGDSGQLGPDGIKGDKGDQGPEGERGEKGNEGLKGKEGPPGYPGIPGVRGPEGKPGKQGEKGKPGQKGSKGYQGQLGEMGSQGKQGPKGNQGPKGSRGTLGPMGHAGPPGPIGPPGPKGEKRRSLPPDISLQKDLGEFIVTFQYLKGAVQKRGAASYNRTRGDAFKTKVERFWLDVRKALPPYSEDGKALAQVCAAPSLEVSRPGWSLEQPGLVERVSVHAKEWNEMGFKVPFNPNHAVILPWCGKGSDGDGHWALLVTEVTEGSLETLVILVRKGLMEKEENLGSKAYRGILDHQASQEQRDPKGILGLPGPRGVVGRQGQEGAPGVDGVPGKDGVPGVLGEQGDDGEEGVTGMSGKRGNPGVPGLPGAQGPPGFKGERGLPGQTGQTGKRGSPGGTGLPGSPGDPGPKGQPGDFGEAGFPGIAGLFGPKGPPGDLGFKGIQGPRGPPGLTGLQGPRGPPGPRGHPGPPQQDSFGADFQTLIDSNTALKREGYQHPDLLMLDHGGEIFKTLHYLSNLIQSIKRPLGTKENPARICRDLMNCEQKMTDGTYWIDPNLGCSSDTIQVICNFTNGGQTCLSPVTVSKLDFDIGRVQMNFLRLLSSEVVQHITIHCLNTSVWREGPSEKPSEKAVRFRAWNGQVFEASGQLRPEVAADDCKIKDGRWHRTLFSFRTQDPQQLPIVNIYNLPPSEPGQQYHLEVGPVCFL</sequence>
<feature type="region of interest" description="Disordered" evidence="8">
    <location>
        <begin position="340"/>
        <end position="423"/>
    </location>
</feature>
<reference evidence="10 11" key="1">
    <citation type="submission" date="2018-07" db="EMBL/GenBank/DDBJ databases">
        <title>A high quality draft genome assembly of the barn swallow (H. rustica rustica).</title>
        <authorList>
            <person name="Formenti G."/>
            <person name="Chiara M."/>
            <person name="Poveda L."/>
            <person name="Francoijs K.-J."/>
            <person name="Bonisoli-Alquati A."/>
            <person name="Canova L."/>
            <person name="Gianfranceschi L."/>
            <person name="Horner D.S."/>
            <person name="Saino N."/>
        </authorList>
    </citation>
    <scope>NUCLEOTIDE SEQUENCE [LARGE SCALE GENOMIC DNA]</scope>
    <source>
        <strain evidence="10">Chelidonia</strain>
        <tissue evidence="10">Blood</tissue>
    </source>
</reference>
<dbReference type="GO" id="GO:0005201">
    <property type="term" value="F:extracellular matrix structural constituent"/>
    <property type="evidence" value="ECO:0007669"/>
    <property type="project" value="InterPro"/>
</dbReference>
<feature type="compositionally biased region" description="Basic and acidic residues" evidence="8">
    <location>
        <begin position="1061"/>
        <end position="1086"/>
    </location>
</feature>
<feature type="region of interest" description="Disordered" evidence="8">
    <location>
        <begin position="916"/>
        <end position="989"/>
    </location>
</feature>
<keyword evidence="7" id="KW-0325">Glycoprotein</keyword>
<keyword evidence="6" id="KW-0176">Collagen</keyword>
<evidence type="ECO:0000256" key="3">
    <source>
        <dbReference type="ARBA" id="ARBA00022530"/>
    </source>
</evidence>
<dbReference type="Pfam" id="PF01410">
    <property type="entry name" value="COLFI"/>
    <property type="match status" value="2"/>
</dbReference>
<feature type="compositionally biased region" description="Low complexity" evidence="8">
    <location>
        <begin position="1374"/>
        <end position="1390"/>
    </location>
</feature>
<feature type="region of interest" description="Disordered" evidence="8">
    <location>
        <begin position="1015"/>
        <end position="1177"/>
    </location>
</feature>
<dbReference type="Gene3D" id="2.60.120.200">
    <property type="match status" value="1"/>
</dbReference>
<keyword evidence="3" id="KW-0272">Extracellular matrix</keyword>
<evidence type="ECO:0000259" key="9">
    <source>
        <dbReference type="PROSITE" id="PS51461"/>
    </source>
</evidence>
<dbReference type="Pfam" id="PF01391">
    <property type="entry name" value="Collagen"/>
    <property type="match status" value="9"/>
</dbReference>
<feature type="compositionally biased region" description="Basic and acidic residues" evidence="8">
    <location>
        <begin position="1100"/>
        <end position="1112"/>
    </location>
</feature>
<dbReference type="InterPro" id="IPR008160">
    <property type="entry name" value="Collagen"/>
</dbReference>
<feature type="region of interest" description="Disordered" evidence="8">
    <location>
        <begin position="1344"/>
        <end position="1526"/>
    </location>
</feature>
<evidence type="ECO:0000313" key="11">
    <source>
        <dbReference type="Proteomes" id="UP000269221"/>
    </source>
</evidence>
<dbReference type="STRING" id="333673.A0A3M0IXJ8"/>
<comment type="subcellular location">
    <subcellularLocation>
        <location evidence="1">Secreted</location>
        <location evidence="1">Extracellular space</location>
        <location evidence="1">Extracellular matrix</location>
    </subcellularLocation>
</comment>
<dbReference type="GO" id="GO:0005581">
    <property type="term" value="C:collagen trimer"/>
    <property type="evidence" value="ECO:0007669"/>
    <property type="project" value="UniProtKB-KW"/>
</dbReference>
<dbReference type="Gene3D" id="2.60.120.1000">
    <property type="match status" value="2"/>
</dbReference>
<dbReference type="Gene3D" id="1.20.5.320">
    <property type="entry name" value="6-Phosphogluconate Dehydrogenase, domain 3"/>
    <property type="match status" value="1"/>
</dbReference>
<evidence type="ECO:0000256" key="7">
    <source>
        <dbReference type="ARBA" id="ARBA00023180"/>
    </source>
</evidence>
<feature type="compositionally biased region" description="Basic and acidic residues" evidence="8">
    <location>
        <begin position="743"/>
        <end position="752"/>
    </location>
</feature>
<feature type="compositionally biased region" description="Pro residues" evidence="8">
    <location>
        <begin position="1157"/>
        <end position="1166"/>
    </location>
</feature>
<dbReference type="FunFam" id="2.60.120.1000:FF:000006">
    <property type="entry name" value="collagen alpha-1(XXVII) chain isoform X1"/>
    <property type="match status" value="1"/>
</dbReference>
<evidence type="ECO:0000256" key="1">
    <source>
        <dbReference type="ARBA" id="ARBA00004498"/>
    </source>
</evidence>
<dbReference type="PANTHER" id="PTHR37456:SF5">
    <property type="entry name" value="COLLAGEN TYPE XIII ALPHA 1 CHAIN"/>
    <property type="match status" value="1"/>
</dbReference>
<evidence type="ECO:0000256" key="2">
    <source>
        <dbReference type="ARBA" id="ARBA00022525"/>
    </source>
</evidence>
<proteinExistence type="predicted"/>
<keyword evidence="11" id="KW-1185">Reference proteome</keyword>
<dbReference type="InterPro" id="IPR050938">
    <property type="entry name" value="Collagen_Structural_Proteins"/>
</dbReference>
<feature type="region of interest" description="Disordered" evidence="8">
    <location>
        <begin position="863"/>
        <end position="884"/>
    </location>
</feature>
<dbReference type="PROSITE" id="PS51461">
    <property type="entry name" value="NC1_FIB"/>
    <property type="match status" value="1"/>
</dbReference>
<feature type="compositionally biased region" description="Low complexity" evidence="8">
    <location>
        <begin position="1115"/>
        <end position="1155"/>
    </location>
</feature>
<feature type="compositionally biased region" description="Pro residues" evidence="8">
    <location>
        <begin position="1507"/>
        <end position="1519"/>
    </location>
</feature>
<feature type="region of interest" description="Disordered" evidence="8">
    <location>
        <begin position="441"/>
        <end position="567"/>
    </location>
</feature>
<evidence type="ECO:0000256" key="6">
    <source>
        <dbReference type="ARBA" id="ARBA00023119"/>
    </source>
</evidence>
<gene>
    <name evidence="10" type="ORF">DUI87_30174</name>
</gene>
<feature type="compositionally biased region" description="Polar residues" evidence="8">
    <location>
        <begin position="353"/>
        <end position="372"/>
    </location>
</feature>
<feature type="compositionally biased region" description="Gly residues" evidence="8">
    <location>
        <begin position="1442"/>
        <end position="1451"/>
    </location>
</feature>
<dbReference type="FunFam" id="2.60.120.200:FF:000085">
    <property type="entry name" value="collagen alpha-1(XXVII) chain isoform X1"/>
    <property type="match status" value="1"/>
</dbReference>
<feature type="compositionally biased region" description="Low complexity" evidence="8">
    <location>
        <begin position="1492"/>
        <end position="1506"/>
    </location>
</feature>
<name>A0A3M0IXJ8_HIRRU</name>
<dbReference type="EMBL" id="QRBI01000209">
    <property type="protein sequence ID" value="RMB93477.1"/>
    <property type="molecule type" value="Genomic_DNA"/>
</dbReference>
<evidence type="ECO:0000256" key="5">
    <source>
        <dbReference type="ARBA" id="ARBA00022737"/>
    </source>
</evidence>
<feature type="compositionally biased region" description="Low complexity" evidence="8">
    <location>
        <begin position="529"/>
        <end position="538"/>
    </location>
</feature>
<evidence type="ECO:0000256" key="8">
    <source>
        <dbReference type="SAM" id="MobiDB-lite"/>
    </source>
</evidence>
<feature type="compositionally biased region" description="Polar residues" evidence="8">
    <location>
        <begin position="412"/>
        <end position="422"/>
    </location>
</feature>
<dbReference type="SMART" id="SM00038">
    <property type="entry name" value="COLFI"/>
    <property type="match status" value="1"/>
</dbReference>
<feature type="compositionally biased region" description="Pro residues" evidence="8">
    <location>
        <begin position="973"/>
        <end position="982"/>
    </location>
</feature>
<dbReference type="PANTHER" id="PTHR37456">
    <property type="entry name" value="SI:CH211-266K2.1"/>
    <property type="match status" value="1"/>
</dbReference>
<dbReference type="SMART" id="SM00210">
    <property type="entry name" value="TSPN"/>
    <property type="match status" value="1"/>
</dbReference>
<feature type="region of interest" description="Disordered" evidence="8">
    <location>
        <begin position="731"/>
        <end position="850"/>
    </location>
</feature>
<dbReference type="OrthoDB" id="8939548at2759"/>
<keyword evidence="4" id="KW-0732">Signal</keyword>
<dbReference type="InterPro" id="IPR048287">
    <property type="entry name" value="TSPN-like_N"/>
</dbReference>
<dbReference type="SUPFAM" id="SSF49899">
    <property type="entry name" value="Concanavalin A-like lectins/glucanases"/>
    <property type="match status" value="1"/>
</dbReference>
<dbReference type="FunFam" id="2.60.120.1000:FF:000003">
    <property type="entry name" value="Collagen alpha-1(XXVII) chain B"/>
    <property type="match status" value="1"/>
</dbReference>
<comment type="caution">
    <text evidence="10">The sequence shown here is derived from an EMBL/GenBank/DDBJ whole genome shotgun (WGS) entry which is preliminary data.</text>
</comment>
<accession>A0A3M0IXJ8</accession>
<dbReference type="InterPro" id="IPR000885">
    <property type="entry name" value="Fib_collagen_C"/>
</dbReference>
<organism evidence="10 11">
    <name type="scientific">Hirundo rustica rustica</name>
    <dbReference type="NCBI Taxonomy" id="333673"/>
    <lineage>
        <taxon>Eukaryota</taxon>
        <taxon>Metazoa</taxon>
        <taxon>Chordata</taxon>
        <taxon>Craniata</taxon>
        <taxon>Vertebrata</taxon>
        <taxon>Euteleostomi</taxon>
        <taxon>Archelosauria</taxon>
        <taxon>Archosauria</taxon>
        <taxon>Dinosauria</taxon>
        <taxon>Saurischia</taxon>
        <taxon>Theropoda</taxon>
        <taxon>Coelurosauria</taxon>
        <taxon>Aves</taxon>
        <taxon>Neognathae</taxon>
        <taxon>Neoaves</taxon>
        <taxon>Telluraves</taxon>
        <taxon>Australaves</taxon>
        <taxon>Passeriformes</taxon>
        <taxon>Sylvioidea</taxon>
        <taxon>Hirundinidae</taxon>
        <taxon>Hirundo</taxon>
    </lineage>
</organism>
<dbReference type="InterPro" id="IPR013320">
    <property type="entry name" value="ConA-like_dom_sf"/>
</dbReference>
<feature type="compositionally biased region" description="Pro residues" evidence="8">
    <location>
        <begin position="474"/>
        <end position="487"/>
    </location>
</feature>
<keyword evidence="2" id="KW-0964">Secreted</keyword>